<dbReference type="RefSeq" id="WP_379935591.1">
    <property type="nucleotide sequence ID" value="NZ_JBHTHY010000014.1"/>
</dbReference>
<dbReference type="PANTHER" id="PTHR30469">
    <property type="entry name" value="MULTIDRUG RESISTANCE PROTEIN MDTA"/>
    <property type="match status" value="1"/>
</dbReference>
<evidence type="ECO:0000313" key="3">
    <source>
        <dbReference type="Proteomes" id="UP001597012"/>
    </source>
</evidence>
<feature type="domain" description="CusB-like beta-barrel" evidence="1">
    <location>
        <begin position="243"/>
        <end position="310"/>
    </location>
</feature>
<dbReference type="Proteomes" id="UP001597012">
    <property type="component" value="Unassembled WGS sequence"/>
</dbReference>
<organism evidence="2 3">
    <name type="scientific">Maribacter chungangensis</name>
    <dbReference type="NCBI Taxonomy" id="1069117"/>
    <lineage>
        <taxon>Bacteria</taxon>
        <taxon>Pseudomonadati</taxon>
        <taxon>Bacteroidota</taxon>
        <taxon>Flavobacteriia</taxon>
        <taxon>Flavobacteriales</taxon>
        <taxon>Flavobacteriaceae</taxon>
        <taxon>Maribacter</taxon>
    </lineage>
</organism>
<dbReference type="SUPFAM" id="SSF111369">
    <property type="entry name" value="HlyD-like secretion proteins"/>
    <property type="match status" value="1"/>
</dbReference>
<proteinExistence type="predicted"/>
<dbReference type="EMBL" id="JBHTHY010000014">
    <property type="protein sequence ID" value="MFD0798716.1"/>
    <property type="molecule type" value="Genomic_DNA"/>
</dbReference>
<reference evidence="3" key="1">
    <citation type="journal article" date="2019" name="Int. J. Syst. Evol. Microbiol.">
        <title>The Global Catalogue of Microorganisms (GCM) 10K type strain sequencing project: providing services to taxonomists for standard genome sequencing and annotation.</title>
        <authorList>
            <consortium name="The Broad Institute Genomics Platform"/>
            <consortium name="The Broad Institute Genome Sequencing Center for Infectious Disease"/>
            <person name="Wu L."/>
            <person name="Ma J."/>
        </authorList>
    </citation>
    <scope>NUCLEOTIDE SEQUENCE [LARGE SCALE GENOMIC DNA]</scope>
    <source>
        <strain evidence="3">CCUG 61948</strain>
    </source>
</reference>
<gene>
    <name evidence="2" type="ORF">ACFQZJ_14685</name>
</gene>
<dbReference type="PROSITE" id="PS51257">
    <property type="entry name" value="PROKAR_LIPOPROTEIN"/>
    <property type="match status" value="1"/>
</dbReference>
<evidence type="ECO:0000313" key="2">
    <source>
        <dbReference type="EMBL" id="MFD0798716.1"/>
    </source>
</evidence>
<name>A0ABW3B5V2_9FLAO</name>
<evidence type="ECO:0000259" key="1">
    <source>
        <dbReference type="Pfam" id="PF25954"/>
    </source>
</evidence>
<protein>
    <submittedName>
        <fullName evidence="2">Efflux RND transporter periplasmic adaptor subunit</fullName>
    </submittedName>
</protein>
<dbReference type="PANTHER" id="PTHR30469:SF33">
    <property type="entry name" value="SLR1207 PROTEIN"/>
    <property type="match status" value="1"/>
</dbReference>
<dbReference type="Gene3D" id="2.40.30.170">
    <property type="match status" value="1"/>
</dbReference>
<keyword evidence="3" id="KW-1185">Reference proteome</keyword>
<accession>A0ABW3B5V2</accession>
<dbReference type="Pfam" id="PF25954">
    <property type="entry name" value="Beta-barrel_RND_2"/>
    <property type="match status" value="1"/>
</dbReference>
<sequence length="368" mass="40878">MRRIKTDIVSLAGIVFVFFLMVACKSDQEKVLPQKTTITQSVYASATVQPDSLYEVYAVVSGILEANTVAEGNTVQKGDVIAQITNTAPELNTENAKLSLELAKENYSGSSGVLRGIEEEIAAAALRYRNDSVNYHRQKRLWEQNIGSKMEYDNRKLAFELSHNNLVRLQHEYERTKNQLRTQLQQARNNYSSARVGTTDFSITSKINGTVYALYKNPGEIVSIMEPLAAIGSSDVFVVDLLVDEVDIVNVKTGQKVLLVLDAYSATVFEASVHKIYPKKDERSQTFTVEALFNAPPAVLYPGLSGEANIVVAQQTDALVIPRDYLLEGNKVRTETGLQTIQLGLQDLDRVQVLKGLDAQTYILKPRQ</sequence>
<dbReference type="Gene3D" id="2.40.50.100">
    <property type="match status" value="1"/>
</dbReference>
<dbReference type="InterPro" id="IPR058792">
    <property type="entry name" value="Beta-barrel_RND_2"/>
</dbReference>
<comment type="caution">
    <text evidence="2">The sequence shown here is derived from an EMBL/GenBank/DDBJ whole genome shotgun (WGS) entry which is preliminary data.</text>
</comment>